<proteinExistence type="predicted"/>
<comment type="caution">
    <text evidence="2">The sequence shown here is derived from an EMBL/GenBank/DDBJ whole genome shotgun (WGS) entry which is preliminary data.</text>
</comment>
<organism evidence="2 3">
    <name type="scientific">Suillus placidus</name>
    <dbReference type="NCBI Taxonomy" id="48579"/>
    <lineage>
        <taxon>Eukaryota</taxon>
        <taxon>Fungi</taxon>
        <taxon>Dikarya</taxon>
        <taxon>Basidiomycota</taxon>
        <taxon>Agaricomycotina</taxon>
        <taxon>Agaricomycetes</taxon>
        <taxon>Agaricomycetidae</taxon>
        <taxon>Boletales</taxon>
        <taxon>Suillineae</taxon>
        <taxon>Suillaceae</taxon>
        <taxon>Suillus</taxon>
    </lineage>
</organism>
<dbReference type="EMBL" id="JABBWD010000005">
    <property type="protein sequence ID" value="KAG1781479.1"/>
    <property type="molecule type" value="Genomic_DNA"/>
</dbReference>
<dbReference type="Proteomes" id="UP000714275">
    <property type="component" value="Unassembled WGS sequence"/>
</dbReference>
<reference evidence="2" key="1">
    <citation type="journal article" date="2020" name="New Phytol.">
        <title>Comparative genomics reveals dynamic genome evolution in host specialist ectomycorrhizal fungi.</title>
        <authorList>
            <person name="Lofgren L.A."/>
            <person name="Nguyen N.H."/>
            <person name="Vilgalys R."/>
            <person name="Ruytinx J."/>
            <person name="Liao H.L."/>
            <person name="Branco S."/>
            <person name="Kuo A."/>
            <person name="LaButti K."/>
            <person name="Lipzen A."/>
            <person name="Andreopoulos W."/>
            <person name="Pangilinan J."/>
            <person name="Riley R."/>
            <person name="Hundley H."/>
            <person name="Na H."/>
            <person name="Barry K."/>
            <person name="Grigoriev I.V."/>
            <person name="Stajich J.E."/>
            <person name="Kennedy P.G."/>
        </authorList>
    </citation>
    <scope>NUCLEOTIDE SEQUENCE</scope>
    <source>
        <strain evidence="2">DOB743</strain>
    </source>
</reference>
<keyword evidence="3" id="KW-1185">Reference proteome</keyword>
<feature type="compositionally biased region" description="Basic and acidic residues" evidence="1">
    <location>
        <begin position="124"/>
        <end position="137"/>
    </location>
</feature>
<protein>
    <submittedName>
        <fullName evidence="2">Uncharacterized protein</fullName>
    </submittedName>
</protein>
<name>A0A9P7A2X1_9AGAM</name>
<accession>A0A9P7A2X1</accession>
<feature type="region of interest" description="Disordered" evidence="1">
    <location>
        <begin position="124"/>
        <end position="192"/>
    </location>
</feature>
<sequence length="192" mass="21072">MAISGSHSTDQLLANLQNAITGLSLTVPEGTEDSPLVTHLCDFDVDEEEGPFYSFNHSWEQAFQHNDDEKKKLINSSVRVLTLQKTAVTSKAAAGSVQTQLAKGAQNKGTTSSKKLILMIKRPRQEDSDKDDHDHQPPKNHLTSDINDSTDEDVLGKEQAAKKKRTMTKDGDTSVDEDVEDVKVKSGRAPTK</sequence>
<gene>
    <name evidence="2" type="ORF">EV702DRAFT_1041989</name>
</gene>
<evidence type="ECO:0000256" key="1">
    <source>
        <dbReference type="SAM" id="MobiDB-lite"/>
    </source>
</evidence>
<feature type="compositionally biased region" description="Basic and acidic residues" evidence="1">
    <location>
        <begin position="154"/>
        <end position="172"/>
    </location>
</feature>
<evidence type="ECO:0000313" key="3">
    <source>
        <dbReference type="Proteomes" id="UP000714275"/>
    </source>
</evidence>
<evidence type="ECO:0000313" key="2">
    <source>
        <dbReference type="EMBL" id="KAG1781479.1"/>
    </source>
</evidence>
<dbReference type="OrthoDB" id="2681358at2759"/>
<dbReference type="AlphaFoldDB" id="A0A9P7A2X1"/>